<name>A0A1J1HZZ1_9DIPT</name>
<evidence type="ECO:0000313" key="1">
    <source>
        <dbReference type="EMBL" id="CRK93531.1"/>
    </source>
</evidence>
<sequence length="80" mass="9449">MKKVETLKRQDFQQFYVQQQLQASHIALDMKWSTLKNIDVMGKNHLTTQQKLSVRAACAYRAKPSTQTMRIIRELPKRDE</sequence>
<protein>
    <submittedName>
        <fullName evidence="1">CLUMA_CG007064, isoform A</fullName>
    </submittedName>
</protein>
<evidence type="ECO:0000313" key="2">
    <source>
        <dbReference type="Proteomes" id="UP000183832"/>
    </source>
</evidence>
<dbReference type="Proteomes" id="UP000183832">
    <property type="component" value="Unassembled WGS sequence"/>
</dbReference>
<proteinExistence type="predicted"/>
<accession>A0A1J1HZZ1</accession>
<reference evidence="1 2" key="1">
    <citation type="submission" date="2015-04" db="EMBL/GenBank/DDBJ databases">
        <authorList>
            <person name="Syromyatnikov M.Y."/>
            <person name="Popov V.N."/>
        </authorList>
    </citation>
    <scope>NUCLEOTIDE SEQUENCE [LARGE SCALE GENOMIC DNA]</scope>
</reference>
<dbReference type="AlphaFoldDB" id="A0A1J1HZZ1"/>
<gene>
    <name evidence="1" type="ORF">CLUMA_CG007064</name>
</gene>
<organism evidence="1 2">
    <name type="scientific">Clunio marinus</name>
    <dbReference type="NCBI Taxonomy" id="568069"/>
    <lineage>
        <taxon>Eukaryota</taxon>
        <taxon>Metazoa</taxon>
        <taxon>Ecdysozoa</taxon>
        <taxon>Arthropoda</taxon>
        <taxon>Hexapoda</taxon>
        <taxon>Insecta</taxon>
        <taxon>Pterygota</taxon>
        <taxon>Neoptera</taxon>
        <taxon>Endopterygota</taxon>
        <taxon>Diptera</taxon>
        <taxon>Nematocera</taxon>
        <taxon>Chironomoidea</taxon>
        <taxon>Chironomidae</taxon>
        <taxon>Clunio</taxon>
    </lineage>
</organism>
<dbReference type="EMBL" id="CVRI01000037">
    <property type="protein sequence ID" value="CRK93531.1"/>
    <property type="molecule type" value="Genomic_DNA"/>
</dbReference>
<keyword evidence="2" id="KW-1185">Reference proteome</keyword>